<dbReference type="EMBL" id="JAFREP010000025">
    <property type="protein sequence ID" value="MBO1321589.1"/>
    <property type="molecule type" value="Genomic_DNA"/>
</dbReference>
<reference evidence="2" key="1">
    <citation type="submission" date="2021-03" db="EMBL/GenBank/DDBJ databases">
        <authorList>
            <person name="Wang G."/>
        </authorList>
    </citation>
    <scope>NUCLEOTIDE SEQUENCE</scope>
    <source>
        <strain evidence="2">KCTC 12899</strain>
    </source>
</reference>
<dbReference type="InterPro" id="IPR017802">
    <property type="entry name" value="VWFA-rel_acidobac-type"/>
</dbReference>
<keyword evidence="3" id="KW-1185">Reference proteome</keyword>
<accession>A0A8J7QD47</accession>
<comment type="caution">
    <text evidence="2">The sequence shown here is derived from an EMBL/GenBank/DDBJ whole genome shotgun (WGS) entry which is preliminary data.</text>
</comment>
<dbReference type="Proteomes" id="UP000664417">
    <property type="component" value="Unassembled WGS sequence"/>
</dbReference>
<dbReference type="AlphaFoldDB" id="A0A8J7QD47"/>
<name>A0A8J7QD47_9BACT</name>
<evidence type="ECO:0000313" key="3">
    <source>
        <dbReference type="Proteomes" id="UP000664417"/>
    </source>
</evidence>
<gene>
    <name evidence="2" type="ORF">J3U88_24135</name>
</gene>
<sequence length="712" mass="80423">MKARLLIVLLLSCSVATAFAQEVQENIKVIFRDVRVHVTDGDGNPVRGLKLEDFSLTEAGNGQRIDFFEEVDLSQEVSKGTIYHKDGLVEDPDDRPVRASGKERSLVLFIDSSNMTKDAFEPFVETVHEFIDSSVVPGDLVKVVQFDERLEILSAFTSNKNDLHAAVDKAKYAGNMRNRLEAAERLVTDKFTDYLQPQVTNPFPGELEQIRDGLLLELEDAVRQKHSIKTGYYKAFESSLGYLARIFDQMSGSKSVYLFTGGQHVIDKSLVGTSKEVARLMNQSLNSSNVTVYTMIHLPQRPIGHSHRFTGRVRLDDETNPLRSLGLNSRPSEGTILEDTVELSTGPYKVTDGTGGIIQAAHKPQDIGSALKKFQTRANHYYRLGYSVDSPDKQTQIKIKLSDAYKNAKLSYGGTFNPVKTYLELKPQDRAIAFEASLQYTQSFRDDLDAQPGFRGFKHPVEKGDMIPVYLGLKVNQFPKNGYEIGFAALNAERGLIDLVRSTVKKDKHQTDFLLYDVLLPKAKPALLRFKIVNLDNGEESLLEVPYEREEKGETDFHISEMVFFGKSDREMVPLNHLRYNGTPEKDRPVMVDMRKHYDPLAMANYLFKPVATDNLFPAKEHHLFFQIRNMEKSIENYQIKYTLKRGGEQLPVEFQVKDAYQPKGFGNTYHFVGTFSGIDFDPGDYELMIEVVDDQADAGAQLQRTFSVAAK</sequence>
<evidence type="ECO:0000256" key="1">
    <source>
        <dbReference type="SAM" id="SignalP"/>
    </source>
</evidence>
<protein>
    <submittedName>
        <fullName evidence="2">VWA domain-containing protein</fullName>
    </submittedName>
</protein>
<dbReference type="Gene3D" id="3.40.50.410">
    <property type="entry name" value="von Willebrand factor, type A domain"/>
    <property type="match status" value="1"/>
</dbReference>
<feature type="signal peptide" evidence="1">
    <location>
        <begin position="1"/>
        <end position="20"/>
    </location>
</feature>
<dbReference type="SUPFAM" id="SSF53300">
    <property type="entry name" value="vWA-like"/>
    <property type="match status" value="1"/>
</dbReference>
<keyword evidence="1" id="KW-0732">Signal</keyword>
<feature type="chain" id="PRO_5035225197" evidence="1">
    <location>
        <begin position="21"/>
        <end position="712"/>
    </location>
</feature>
<dbReference type="InterPro" id="IPR036465">
    <property type="entry name" value="vWFA_dom_sf"/>
</dbReference>
<dbReference type="NCBIfam" id="TIGR03436">
    <property type="entry name" value="acidobact_VWFA"/>
    <property type="match status" value="1"/>
</dbReference>
<organism evidence="2 3">
    <name type="scientific">Acanthopleuribacter pedis</name>
    <dbReference type="NCBI Taxonomy" id="442870"/>
    <lineage>
        <taxon>Bacteria</taxon>
        <taxon>Pseudomonadati</taxon>
        <taxon>Acidobacteriota</taxon>
        <taxon>Holophagae</taxon>
        <taxon>Acanthopleuribacterales</taxon>
        <taxon>Acanthopleuribacteraceae</taxon>
        <taxon>Acanthopleuribacter</taxon>
    </lineage>
</organism>
<proteinExistence type="predicted"/>
<evidence type="ECO:0000313" key="2">
    <source>
        <dbReference type="EMBL" id="MBO1321589.1"/>
    </source>
</evidence>
<dbReference type="RefSeq" id="WP_207861563.1">
    <property type="nucleotide sequence ID" value="NZ_JAFREP010000025.1"/>
</dbReference>